<accession>A0ABR4BCG8</accession>
<comment type="caution">
    <text evidence="2">The sequence shown here is derived from an EMBL/GenBank/DDBJ whole genome shotgun (WGS) entry which is preliminary data.</text>
</comment>
<name>A0ABR4BCG8_9LECA</name>
<organism evidence="2 3">
    <name type="scientific">Lepraria finkii</name>
    <dbReference type="NCBI Taxonomy" id="1340010"/>
    <lineage>
        <taxon>Eukaryota</taxon>
        <taxon>Fungi</taxon>
        <taxon>Dikarya</taxon>
        <taxon>Ascomycota</taxon>
        <taxon>Pezizomycotina</taxon>
        <taxon>Lecanoromycetes</taxon>
        <taxon>OSLEUM clade</taxon>
        <taxon>Lecanoromycetidae</taxon>
        <taxon>Lecanorales</taxon>
        <taxon>Lecanorineae</taxon>
        <taxon>Stereocaulaceae</taxon>
        <taxon>Lepraria</taxon>
    </lineage>
</organism>
<evidence type="ECO:0000313" key="2">
    <source>
        <dbReference type="EMBL" id="KAL2055543.1"/>
    </source>
</evidence>
<feature type="region of interest" description="Disordered" evidence="1">
    <location>
        <begin position="83"/>
        <end position="150"/>
    </location>
</feature>
<keyword evidence="3" id="KW-1185">Reference proteome</keyword>
<dbReference type="EMBL" id="JBHFEH010000011">
    <property type="protein sequence ID" value="KAL2055543.1"/>
    <property type="molecule type" value="Genomic_DNA"/>
</dbReference>
<sequence length="194" mass="22186">MAALVNLWHLRKVSEASAKPCDICFKPTTSVLITPDNKDYFYVCPGHLKDRGFATPIIDEAEAAAKKKKEAMDREIELIKHEYEEKMKKQKNKDKDKDKKARDADKGKEKAKDDGSKDDGDDEKAKKEKDDKIKAITNKEPPSVADDIPRIYALQKVFYQKRLDRKRNAELAKRNQERLKNPTLFPSVPTGKLG</sequence>
<dbReference type="PANTHER" id="PTHR28218">
    <property type="entry name" value="VPS4-ASSOCIATED PROTEIN 1"/>
    <property type="match status" value="1"/>
</dbReference>
<feature type="compositionally biased region" description="Basic and acidic residues" evidence="1">
    <location>
        <begin position="166"/>
        <end position="180"/>
    </location>
</feature>
<protein>
    <submittedName>
        <fullName evidence="2">Uncharacterized protein</fullName>
    </submittedName>
</protein>
<evidence type="ECO:0000313" key="3">
    <source>
        <dbReference type="Proteomes" id="UP001590951"/>
    </source>
</evidence>
<dbReference type="Proteomes" id="UP001590951">
    <property type="component" value="Unassembled WGS sequence"/>
</dbReference>
<reference evidence="2 3" key="1">
    <citation type="submission" date="2024-09" db="EMBL/GenBank/DDBJ databases">
        <title>Rethinking Asexuality: The Enigmatic Case of Functional Sexual Genes in Lepraria (Stereocaulaceae).</title>
        <authorList>
            <person name="Doellman M."/>
            <person name="Sun Y."/>
            <person name="Barcenas-Pena A."/>
            <person name="Lumbsch H.T."/>
            <person name="Grewe F."/>
        </authorList>
    </citation>
    <scope>NUCLEOTIDE SEQUENCE [LARGE SCALE GENOMIC DNA]</scope>
    <source>
        <strain evidence="2 3">Grewe 0041</strain>
    </source>
</reference>
<dbReference type="InterPro" id="IPR013640">
    <property type="entry name" value="Vfa1"/>
</dbReference>
<feature type="region of interest" description="Disordered" evidence="1">
    <location>
        <begin position="163"/>
        <end position="194"/>
    </location>
</feature>
<dbReference type="PANTHER" id="PTHR28218:SF1">
    <property type="entry name" value="VPS4-ASSOCIATED PROTEIN 1"/>
    <property type="match status" value="1"/>
</dbReference>
<dbReference type="Pfam" id="PF08432">
    <property type="entry name" value="Vfa1"/>
    <property type="match status" value="1"/>
</dbReference>
<feature type="compositionally biased region" description="Basic and acidic residues" evidence="1">
    <location>
        <begin position="83"/>
        <end position="134"/>
    </location>
</feature>
<gene>
    <name evidence="2" type="ORF">ABVK25_004351</name>
</gene>
<evidence type="ECO:0000256" key="1">
    <source>
        <dbReference type="SAM" id="MobiDB-lite"/>
    </source>
</evidence>
<proteinExistence type="predicted"/>